<dbReference type="InterPro" id="IPR038417">
    <property type="entry name" value="Alpga-gal_N_sf"/>
</dbReference>
<dbReference type="EMBL" id="AJWY01008878">
    <property type="protein sequence ID" value="EKC59981.1"/>
    <property type="molecule type" value="Genomic_DNA"/>
</dbReference>
<dbReference type="Pfam" id="PF16875">
    <property type="entry name" value="Glyco_hydro_36N"/>
    <property type="match status" value="1"/>
</dbReference>
<sequence length="179" mass="20256">MSIVFDENKRVFKLDTEKSSYAFHITDSRNLLHLYYGGYIPETDITHMLRIPNDEPFVPAVHDAMGPHSFDCAPIEFPTSGVADFREPAMQVMDINGMSACECYYKDYRISNGKPKLKGLPATYAADDEAQTLEVFCYDPHSGLDITLMYSVFPKFDVITRSVKVENNGLAAIDLRRII</sequence>
<gene>
    <name evidence="2" type="ORF">LEA_13104</name>
</gene>
<protein>
    <submittedName>
        <fullName evidence="2">Alpha-galactosidase</fullName>
    </submittedName>
</protein>
<comment type="caution">
    <text evidence="2">The sequence shown here is derived from an EMBL/GenBank/DDBJ whole genome shotgun (WGS) entry which is preliminary data.</text>
</comment>
<proteinExistence type="predicted"/>
<organism evidence="2">
    <name type="scientific">human gut metagenome</name>
    <dbReference type="NCBI Taxonomy" id="408170"/>
    <lineage>
        <taxon>unclassified sequences</taxon>
        <taxon>metagenomes</taxon>
        <taxon>organismal metagenomes</taxon>
    </lineage>
</organism>
<evidence type="ECO:0000313" key="2">
    <source>
        <dbReference type="EMBL" id="EKC59981.1"/>
    </source>
</evidence>
<name>K1TL51_9ZZZZ</name>
<reference evidence="2" key="1">
    <citation type="journal article" date="2013" name="Environ. Microbiol.">
        <title>Microbiota from the distal guts of lean and obese adolescents exhibit partial functional redundancy besides clear differences in community structure.</title>
        <authorList>
            <person name="Ferrer M."/>
            <person name="Ruiz A."/>
            <person name="Lanza F."/>
            <person name="Haange S.B."/>
            <person name="Oberbach A."/>
            <person name="Till H."/>
            <person name="Bargiela R."/>
            <person name="Campoy C."/>
            <person name="Segura M.T."/>
            <person name="Richter M."/>
            <person name="von Bergen M."/>
            <person name="Seifert J."/>
            <person name="Suarez A."/>
        </authorList>
    </citation>
    <scope>NUCLEOTIDE SEQUENCE</scope>
</reference>
<evidence type="ECO:0000259" key="1">
    <source>
        <dbReference type="Pfam" id="PF16875"/>
    </source>
</evidence>
<feature type="domain" description="Glycosyl hydrolase family 36 N-terminal" evidence="1">
    <location>
        <begin position="30"/>
        <end position="178"/>
    </location>
</feature>
<dbReference type="AlphaFoldDB" id="K1TL51"/>
<dbReference type="InterPro" id="IPR031704">
    <property type="entry name" value="Glyco_hydro_36_N"/>
</dbReference>
<feature type="non-terminal residue" evidence="2">
    <location>
        <position position="179"/>
    </location>
</feature>
<dbReference type="Gene3D" id="2.70.98.60">
    <property type="entry name" value="alpha-galactosidase from lactobacil brevis"/>
    <property type="match status" value="1"/>
</dbReference>
<accession>K1TL51</accession>